<organism evidence="1 2">
    <name type="scientific">Salirhabdus euzebyi</name>
    <dbReference type="NCBI Taxonomy" id="394506"/>
    <lineage>
        <taxon>Bacteria</taxon>
        <taxon>Bacillati</taxon>
        <taxon>Bacillota</taxon>
        <taxon>Bacilli</taxon>
        <taxon>Bacillales</taxon>
        <taxon>Bacillaceae</taxon>
        <taxon>Salirhabdus</taxon>
    </lineage>
</organism>
<protein>
    <submittedName>
        <fullName evidence="1">Uncharacterized protein</fullName>
    </submittedName>
</protein>
<comment type="caution">
    <text evidence="1">The sequence shown here is derived from an EMBL/GenBank/DDBJ whole genome shotgun (WGS) entry which is preliminary data.</text>
</comment>
<gene>
    <name evidence="1" type="ORF">HNQ94_000043</name>
</gene>
<sequence length="53" mass="6123">MIVYEASKREFLNHVDQDVLVNHILSKFEVKLGRIGNQKSVHGITLCYICTVY</sequence>
<proteinExistence type="predicted"/>
<dbReference type="Proteomes" id="UP000581688">
    <property type="component" value="Unassembled WGS sequence"/>
</dbReference>
<evidence type="ECO:0000313" key="1">
    <source>
        <dbReference type="EMBL" id="MBB6451622.1"/>
    </source>
</evidence>
<dbReference type="AlphaFoldDB" id="A0A841Q160"/>
<name>A0A841Q160_9BACI</name>
<evidence type="ECO:0000313" key="2">
    <source>
        <dbReference type="Proteomes" id="UP000581688"/>
    </source>
</evidence>
<keyword evidence="2" id="KW-1185">Reference proteome</keyword>
<accession>A0A841Q160</accession>
<reference evidence="1 2" key="1">
    <citation type="submission" date="2020-08" db="EMBL/GenBank/DDBJ databases">
        <title>Genomic Encyclopedia of Type Strains, Phase IV (KMG-IV): sequencing the most valuable type-strain genomes for metagenomic binning, comparative biology and taxonomic classification.</title>
        <authorList>
            <person name="Goeker M."/>
        </authorList>
    </citation>
    <scope>NUCLEOTIDE SEQUENCE [LARGE SCALE GENOMIC DNA]</scope>
    <source>
        <strain evidence="1 2">DSM 19612</strain>
    </source>
</reference>
<dbReference type="EMBL" id="JACHGH010000001">
    <property type="protein sequence ID" value="MBB6451622.1"/>
    <property type="molecule type" value="Genomic_DNA"/>
</dbReference>